<dbReference type="EMBL" id="GECZ01002226">
    <property type="protein sequence ID" value="JAS67543.1"/>
    <property type="molecule type" value="Transcribed_RNA"/>
</dbReference>
<dbReference type="Pfam" id="PF02958">
    <property type="entry name" value="EcKL"/>
    <property type="match status" value="1"/>
</dbReference>
<accession>A0A1B6GYQ1</accession>
<name>A0A1B6GYQ1_9HEMI</name>
<dbReference type="PANTHER" id="PTHR11012">
    <property type="entry name" value="PROTEIN KINASE-LIKE DOMAIN-CONTAINING"/>
    <property type="match status" value="1"/>
</dbReference>
<evidence type="ECO:0008006" key="2">
    <source>
        <dbReference type="Google" id="ProtNLM"/>
    </source>
</evidence>
<evidence type="ECO:0000313" key="1">
    <source>
        <dbReference type="EMBL" id="JAS67543.1"/>
    </source>
</evidence>
<reference evidence="1" key="1">
    <citation type="submission" date="2015-11" db="EMBL/GenBank/DDBJ databases">
        <title>De novo transcriptome assembly of four potential Pierce s Disease insect vectors from Arizona vineyards.</title>
        <authorList>
            <person name="Tassone E.E."/>
        </authorList>
    </citation>
    <scope>NUCLEOTIDE SEQUENCE</scope>
</reference>
<dbReference type="AlphaFoldDB" id="A0A1B6GYQ1"/>
<feature type="non-terminal residue" evidence="1">
    <location>
        <position position="239"/>
    </location>
</feature>
<dbReference type="InterPro" id="IPR011009">
    <property type="entry name" value="Kinase-like_dom_sf"/>
</dbReference>
<gene>
    <name evidence="1" type="ORF">g.5252</name>
</gene>
<dbReference type="InterPro" id="IPR004119">
    <property type="entry name" value="EcKL"/>
</dbReference>
<sequence length="239" mass="27361">MAQEHLCWLDKHFLASFIQREHRNTVTIDKFSITPAVAASNNYMSYLYRVRVEYTVAGSNPQVISLIIKVPLTKGVISEMYDDGTDFFAKEPRFYCELLPKLNKHFKCEFAPKSYSCPIKNGMILKDITADGYIMCDKYELLDYSHCKSVISSLAKFHASSVVCYHHDPELIKEIGKERFFSAENEIALLWIKSWMMNTGKVLSEMEGQEQAASLFYSKLDDVTGMYADLSKPKIDALN</sequence>
<proteinExistence type="predicted"/>
<dbReference type="SUPFAM" id="SSF56112">
    <property type="entry name" value="Protein kinase-like (PK-like)"/>
    <property type="match status" value="1"/>
</dbReference>
<organism evidence="1">
    <name type="scientific">Cuerna arida</name>
    <dbReference type="NCBI Taxonomy" id="1464854"/>
    <lineage>
        <taxon>Eukaryota</taxon>
        <taxon>Metazoa</taxon>
        <taxon>Ecdysozoa</taxon>
        <taxon>Arthropoda</taxon>
        <taxon>Hexapoda</taxon>
        <taxon>Insecta</taxon>
        <taxon>Pterygota</taxon>
        <taxon>Neoptera</taxon>
        <taxon>Paraneoptera</taxon>
        <taxon>Hemiptera</taxon>
        <taxon>Auchenorrhyncha</taxon>
        <taxon>Membracoidea</taxon>
        <taxon>Cicadellidae</taxon>
        <taxon>Cicadellinae</taxon>
        <taxon>Proconiini</taxon>
        <taxon>Cuerna</taxon>
    </lineage>
</organism>
<dbReference type="PANTHER" id="PTHR11012:SF56">
    <property type="entry name" value="CHK KINASE-LIKE DOMAIN-CONTAINING PROTEIN-RELATED"/>
    <property type="match status" value="1"/>
</dbReference>
<protein>
    <recommendedName>
        <fullName evidence="2">CHK kinase-like domain-containing protein</fullName>
    </recommendedName>
</protein>